<sequence>MLQVLFRAFVTVFTVATGVTVSTLWGDSSGGKLLAASVIAVVVGLVEWLMIWTPKHSALARRLLDPRSVVVGVWLQDVKLAWGLQGRPQASPNRFAIFTVSYDSTHDYLVEGRAYDERGQEYARWHSIESPMFSRNGRSMTYLFEGTVLDSDVSLTERHRVGLTRLALESSTDCGEGSVEHVAMNAHVEFDLFRITPTWLATRGLAAFSVEAIGHLATRSKFAEAYARTLQPVA</sequence>
<proteinExistence type="predicted"/>
<accession>A0A4Q7ZIP0</accession>
<dbReference type="EMBL" id="SHKY01000001">
    <property type="protein sequence ID" value="RZU50344.1"/>
    <property type="molecule type" value="Genomic_DNA"/>
</dbReference>
<keyword evidence="1" id="KW-0472">Membrane</keyword>
<keyword evidence="3" id="KW-1185">Reference proteome</keyword>
<keyword evidence="1" id="KW-1133">Transmembrane helix</keyword>
<dbReference type="Proteomes" id="UP000292564">
    <property type="component" value="Unassembled WGS sequence"/>
</dbReference>
<name>A0A4Q7ZIP0_9ACTN</name>
<evidence type="ECO:0000313" key="2">
    <source>
        <dbReference type="EMBL" id="RZU50344.1"/>
    </source>
</evidence>
<organism evidence="2 3">
    <name type="scientific">Krasilnikovia cinnamomea</name>
    <dbReference type="NCBI Taxonomy" id="349313"/>
    <lineage>
        <taxon>Bacteria</taxon>
        <taxon>Bacillati</taxon>
        <taxon>Actinomycetota</taxon>
        <taxon>Actinomycetes</taxon>
        <taxon>Micromonosporales</taxon>
        <taxon>Micromonosporaceae</taxon>
        <taxon>Krasilnikovia</taxon>
    </lineage>
</organism>
<evidence type="ECO:0008006" key="4">
    <source>
        <dbReference type="Google" id="ProtNLM"/>
    </source>
</evidence>
<comment type="caution">
    <text evidence="2">The sequence shown here is derived from an EMBL/GenBank/DDBJ whole genome shotgun (WGS) entry which is preliminary data.</text>
</comment>
<evidence type="ECO:0000256" key="1">
    <source>
        <dbReference type="SAM" id="Phobius"/>
    </source>
</evidence>
<reference evidence="2 3" key="1">
    <citation type="submission" date="2019-02" db="EMBL/GenBank/DDBJ databases">
        <title>Sequencing the genomes of 1000 actinobacteria strains.</title>
        <authorList>
            <person name="Klenk H.-P."/>
        </authorList>
    </citation>
    <scope>NUCLEOTIDE SEQUENCE [LARGE SCALE GENOMIC DNA]</scope>
    <source>
        <strain evidence="2 3">DSM 45162</strain>
    </source>
</reference>
<evidence type="ECO:0000313" key="3">
    <source>
        <dbReference type="Proteomes" id="UP000292564"/>
    </source>
</evidence>
<dbReference type="AlphaFoldDB" id="A0A4Q7ZIP0"/>
<feature type="transmembrane region" description="Helical" evidence="1">
    <location>
        <begin position="34"/>
        <end position="52"/>
    </location>
</feature>
<protein>
    <recommendedName>
        <fullName evidence="4">SMODS-associating 2TM beta-strand rich effector domain-containing protein</fullName>
    </recommendedName>
</protein>
<dbReference type="RefSeq" id="WP_130509294.1">
    <property type="nucleotide sequence ID" value="NZ_SHKY01000001.1"/>
</dbReference>
<keyword evidence="1" id="KW-0812">Transmembrane</keyword>
<gene>
    <name evidence="2" type="ORF">EV385_2113</name>
</gene>